<protein>
    <submittedName>
        <fullName evidence="1">Uncharacterized protein</fullName>
    </submittedName>
</protein>
<keyword evidence="2" id="KW-1185">Reference proteome</keyword>
<evidence type="ECO:0000313" key="1">
    <source>
        <dbReference type="EMBL" id="OMO88488.1"/>
    </source>
</evidence>
<dbReference type="Proteomes" id="UP000188268">
    <property type="component" value="Unassembled WGS sequence"/>
</dbReference>
<comment type="caution">
    <text evidence="1">The sequence shown here is derived from an EMBL/GenBank/DDBJ whole genome shotgun (WGS) entry which is preliminary data.</text>
</comment>
<dbReference type="AlphaFoldDB" id="A0A1R3J0X9"/>
<name>A0A1R3J0X9_COCAP</name>
<accession>A0A1R3J0X9</accession>
<sequence>MVTVVEQMMVDTLHSSIDAKAQACCIRDEAGMATL</sequence>
<proteinExistence type="predicted"/>
<evidence type="ECO:0000313" key="2">
    <source>
        <dbReference type="Proteomes" id="UP000188268"/>
    </source>
</evidence>
<dbReference type="Gramene" id="OMO88488">
    <property type="protein sequence ID" value="OMO88488"/>
    <property type="gene ID" value="CCACVL1_08354"/>
</dbReference>
<gene>
    <name evidence="1" type="ORF">CCACVL1_08354</name>
</gene>
<reference evidence="1 2" key="1">
    <citation type="submission" date="2013-09" db="EMBL/GenBank/DDBJ databases">
        <title>Corchorus capsularis genome sequencing.</title>
        <authorList>
            <person name="Alam M."/>
            <person name="Haque M.S."/>
            <person name="Islam M.S."/>
            <person name="Emdad E.M."/>
            <person name="Islam M.M."/>
            <person name="Ahmed B."/>
            <person name="Halim A."/>
            <person name="Hossen Q.M.M."/>
            <person name="Hossain M.Z."/>
            <person name="Ahmed R."/>
            <person name="Khan M.M."/>
            <person name="Islam R."/>
            <person name="Rashid M.M."/>
            <person name="Khan S.A."/>
            <person name="Rahman M.S."/>
            <person name="Alam M."/>
        </authorList>
    </citation>
    <scope>NUCLEOTIDE SEQUENCE [LARGE SCALE GENOMIC DNA]</scope>
    <source>
        <strain evidence="2">cv. CVL-1</strain>
        <tissue evidence="1">Whole seedling</tissue>
    </source>
</reference>
<organism evidence="1 2">
    <name type="scientific">Corchorus capsularis</name>
    <name type="common">Jute</name>
    <dbReference type="NCBI Taxonomy" id="210143"/>
    <lineage>
        <taxon>Eukaryota</taxon>
        <taxon>Viridiplantae</taxon>
        <taxon>Streptophyta</taxon>
        <taxon>Embryophyta</taxon>
        <taxon>Tracheophyta</taxon>
        <taxon>Spermatophyta</taxon>
        <taxon>Magnoliopsida</taxon>
        <taxon>eudicotyledons</taxon>
        <taxon>Gunneridae</taxon>
        <taxon>Pentapetalae</taxon>
        <taxon>rosids</taxon>
        <taxon>malvids</taxon>
        <taxon>Malvales</taxon>
        <taxon>Malvaceae</taxon>
        <taxon>Grewioideae</taxon>
        <taxon>Apeibeae</taxon>
        <taxon>Corchorus</taxon>
    </lineage>
</organism>
<dbReference type="EMBL" id="AWWV01008980">
    <property type="protein sequence ID" value="OMO88488.1"/>
    <property type="molecule type" value="Genomic_DNA"/>
</dbReference>